<dbReference type="SUPFAM" id="SSF51735">
    <property type="entry name" value="NAD(P)-binding Rossmann-fold domains"/>
    <property type="match status" value="1"/>
</dbReference>
<protein>
    <recommendedName>
        <fullName evidence="3">NmrA-like domain-containing protein</fullName>
    </recommendedName>
</protein>
<name>A0ABY6UU84_BIOOC</name>
<dbReference type="PANTHER" id="PTHR47706">
    <property type="entry name" value="NMRA-LIKE FAMILY PROTEIN"/>
    <property type="match status" value="1"/>
</dbReference>
<comment type="caution">
    <text evidence="4">The sequence shown here is derived from an EMBL/GenBank/DDBJ whole genome shotgun (WGS) entry which is preliminary data.</text>
</comment>
<dbReference type="InterPro" id="IPR045312">
    <property type="entry name" value="PCBER-like"/>
</dbReference>
<proteinExistence type="predicted"/>
<accession>A0ABY6UU84</accession>
<gene>
    <name evidence="4" type="ORF">CLO192961_LOCUS396114</name>
</gene>
<keyword evidence="1" id="KW-0521">NADP</keyword>
<dbReference type="PANTHER" id="PTHR47706:SF9">
    <property type="entry name" value="NMRA-LIKE DOMAIN-CONTAINING PROTEIN-RELATED"/>
    <property type="match status" value="1"/>
</dbReference>
<dbReference type="Gene3D" id="3.40.50.720">
    <property type="entry name" value="NAD(P)-binding Rossmann-like Domain"/>
    <property type="match status" value="1"/>
</dbReference>
<organism evidence="4 5">
    <name type="scientific">Bionectria ochroleuca</name>
    <name type="common">Gliocladium roseum</name>
    <dbReference type="NCBI Taxonomy" id="29856"/>
    <lineage>
        <taxon>Eukaryota</taxon>
        <taxon>Fungi</taxon>
        <taxon>Dikarya</taxon>
        <taxon>Ascomycota</taxon>
        <taxon>Pezizomycotina</taxon>
        <taxon>Sordariomycetes</taxon>
        <taxon>Hypocreomycetidae</taxon>
        <taxon>Hypocreales</taxon>
        <taxon>Bionectriaceae</taxon>
        <taxon>Clonostachys</taxon>
    </lineage>
</organism>
<dbReference type="Proteomes" id="UP000766486">
    <property type="component" value="Unassembled WGS sequence"/>
</dbReference>
<feature type="domain" description="NmrA-like" evidence="3">
    <location>
        <begin position="2"/>
        <end position="241"/>
    </location>
</feature>
<evidence type="ECO:0000313" key="4">
    <source>
        <dbReference type="EMBL" id="VUC34799.1"/>
    </source>
</evidence>
<evidence type="ECO:0000313" key="5">
    <source>
        <dbReference type="Proteomes" id="UP000766486"/>
    </source>
</evidence>
<reference evidence="4 5" key="1">
    <citation type="submission" date="2019-06" db="EMBL/GenBank/DDBJ databases">
        <authorList>
            <person name="Broberg M."/>
        </authorList>
    </citation>
    <scope>NUCLEOTIDE SEQUENCE [LARGE SCALE GENOMIC DNA]</scope>
</reference>
<keyword evidence="2" id="KW-0560">Oxidoreductase</keyword>
<evidence type="ECO:0000256" key="1">
    <source>
        <dbReference type="ARBA" id="ARBA00022857"/>
    </source>
</evidence>
<dbReference type="EMBL" id="CABFNS010000896">
    <property type="protein sequence ID" value="VUC34799.1"/>
    <property type="molecule type" value="Genomic_DNA"/>
</dbReference>
<dbReference type="InterPro" id="IPR008030">
    <property type="entry name" value="NmrA-like"/>
</dbReference>
<dbReference type="InterPro" id="IPR051609">
    <property type="entry name" value="NmrA/Isoflavone_reductase-like"/>
</dbReference>
<sequence>MKVIIVGATGETGQSIVNGLLGAPAEFDITAITRKSSINNSKNQKLRDDGVKVVGVDLDGPQEDLVNVISGADTLISCLNPQAFQSQVPLADAAKKAGVKRFVPCFFATVAPPKGVMSLREQKEDILNYIKKIYLPYTVIDVGWWYQLTPPRLPSGRIDSSLVAPCQGLYGDGTTLSALTDSRDIGRYVARIIDDPRTLNNMVFAYSETLTQIQVYQTLERLSQEKLEYNYITKEALENRISLARDALNRASAEDYRARAALWNAEYGYSWGVRGDNAPERARFLGYLDVKDLYPDAEWISFETYISELLDGTARRAYS</sequence>
<dbReference type="Pfam" id="PF05368">
    <property type="entry name" value="NmrA"/>
    <property type="match status" value="1"/>
</dbReference>
<evidence type="ECO:0000259" key="3">
    <source>
        <dbReference type="Pfam" id="PF05368"/>
    </source>
</evidence>
<evidence type="ECO:0000256" key="2">
    <source>
        <dbReference type="ARBA" id="ARBA00023002"/>
    </source>
</evidence>
<dbReference type="InterPro" id="IPR036291">
    <property type="entry name" value="NAD(P)-bd_dom_sf"/>
</dbReference>
<keyword evidence="5" id="KW-1185">Reference proteome</keyword>
<dbReference type="Gene3D" id="3.90.25.10">
    <property type="entry name" value="UDP-galactose 4-epimerase, domain 1"/>
    <property type="match status" value="1"/>
</dbReference>
<dbReference type="CDD" id="cd05259">
    <property type="entry name" value="PCBER_SDR_a"/>
    <property type="match status" value="1"/>
</dbReference>